<dbReference type="Gramene" id="Pp3c4_28290V3.3">
    <property type="protein sequence ID" value="Pp3c4_28290V3.3"/>
    <property type="gene ID" value="Pp3c4_28290"/>
</dbReference>
<feature type="region of interest" description="Disordered" evidence="2">
    <location>
        <begin position="273"/>
        <end position="381"/>
    </location>
</feature>
<feature type="region of interest" description="Disordered" evidence="2">
    <location>
        <begin position="176"/>
        <end position="205"/>
    </location>
</feature>
<feature type="region of interest" description="Disordered" evidence="2">
    <location>
        <begin position="459"/>
        <end position="480"/>
    </location>
</feature>
<keyword evidence="1" id="KW-0175">Coiled coil</keyword>
<feature type="compositionally biased region" description="Basic and acidic residues" evidence="2">
    <location>
        <begin position="582"/>
        <end position="592"/>
    </location>
</feature>
<dbReference type="GeneID" id="112281534"/>
<feature type="compositionally biased region" description="Basic and acidic residues" evidence="2">
    <location>
        <begin position="346"/>
        <end position="358"/>
    </location>
</feature>
<keyword evidence="5" id="KW-1185">Reference proteome</keyword>
<protein>
    <submittedName>
        <fullName evidence="3 4">Uncharacterized protein</fullName>
    </submittedName>
</protein>
<feature type="compositionally biased region" description="Polar residues" evidence="2">
    <location>
        <begin position="364"/>
        <end position="381"/>
    </location>
</feature>
<organism evidence="3">
    <name type="scientific">Physcomitrium patens</name>
    <name type="common">Spreading-leaved earth moss</name>
    <name type="synonym">Physcomitrella patens</name>
    <dbReference type="NCBI Taxonomy" id="3218"/>
    <lineage>
        <taxon>Eukaryota</taxon>
        <taxon>Viridiplantae</taxon>
        <taxon>Streptophyta</taxon>
        <taxon>Embryophyta</taxon>
        <taxon>Bryophyta</taxon>
        <taxon>Bryophytina</taxon>
        <taxon>Bryopsida</taxon>
        <taxon>Funariidae</taxon>
        <taxon>Funariales</taxon>
        <taxon>Funariaceae</taxon>
        <taxon>Physcomitrium</taxon>
    </lineage>
</organism>
<evidence type="ECO:0000256" key="1">
    <source>
        <dbReference type="SAM" id="Coils"/>
    </source>
</evidence>
<dbReference type="PANTHER" id="PTHR33701:SF2">
    <property type="entry name" value="TRANSMEMBRANE PROTEIN"/>
    <property type="match status" value="1"/>
</dbReference>
<feature type="compositionally biased region" description="Polar residues" evidence="2">
    <location>
        <begin position="563"/>
        <end position="581"/>
    </location>
</feature>
<accession>A0A2K1KQC0</accession>
<dbReference type="Gramene" id="Pp3c4_28290V3.2">
    <property type="protein sequence ID" value="Pp3c4_28290V3.2"/>
    <property type="gene ID" value="Pp3c4_28290"/>
</dbReference>
<evidence type="ECO:0000313" key="5">
    <source>
        <dbReference type="Proteomes" id="UP000006727"/>
    </source>
</evidence>
<proteinExistence type="predicted"/>
<gene>
    <name evidence="4" type="primary">LOC112281534</name>
    <name evidence="3" type="ORF">PHYPA_006867</name>
</gene>
<evidence type="ECO:0000256" key="2">
    <source>
        <dbReference type="SAM" id="MobiDB-lite"/>
    </source>
</evidence>
<evidence type="ECO:0000313" key="4">
    <source>
        <dbReference type="EnsemblPlants" id="Pp3c4_28290V3.1"/>
    </source>
</evidence>
<dbReference type="Gramene" id="Pp3c4_28290V3.4">
    <property type="protein sequence ID" value="Pp3c4_28290V3.4"/>
    <property type="gene ID" value="Pp3c4_28290"/>
</dbReference>
<feature type="coiled-coil region" evidence="1">
    <location>
        <begin position="224"/>
        <end position="265"/>
    </location>
</feature>
<dbReference type="Proteomes" id="UP000006727">
    <property type="component" value="Chromosome 4"/>
</dbReference>
<dbReference type="EnsemblPlants" id="Pp3c4_28290V3.4">
    <property type="protein sequence ID" value="Pp3c4_28290V3.4"/>
    <property type="gene ID" value="Pp3c4_28290"/>
</dbReference>
<reference evidence="3 5" key="1">
    <citation type="journal article" date="2008" name="Science">
        <title>The Physcomitrella genome reveals evolutionary insights into the conquest of land by plants.</title>
        <authorList>
            <person name="Rensing S."/>
            <person name="Lang D."/>
            <person name="Zimmer A."/>
            <person name="Terry A."/>
            <person name="Salamov A."/>
            <person name="Shapiro H."/>
            <person name="Nishiyama T."/>
            <person name="Perroud P.-F."/>
            <person name="Lindquist E."/>
            <person name="Kamisugi Y."/>
            <person name="Tanahashi T."/>
            <person name="Sakakibara K."/>
            <person name="Fujita T."/>
            <person name="Oishi K."/>
            <person name="Shin-I T."/>
            <person name="Kuroki Y."/>
            <person name="Toyoda A."/>
            <person name="Suzuki Y."/>
            <person name="Hashimoto A."/>
            <person name="Yamaguchi K."/>
            <person name="Sugano A."/>
            <person name="Kohara Y."/>
            <person name="Fujiyama A."/>
            <person name="Anterola A."/>
            <person name="Aoki S."/>
            <person name="Ashton N."/>
            <person name="Barbazuk W.B."/>
            <person name="Barker E."/>
            <person name="Bennetzen J."/>
            <person name="Bezanilla M."/>
            <person name="Blankenship R."/>
            <person name="Cho S.H."/>
            <person name="Dutcher S."/>
            <person name="Estelle M."/>
            <person name="Fawcett J.A."/>
            <person name="Gundlach H."/>
            <person name="Hanada K."/>
            <person name="Heyl A."/>
            <person name="Hicks K.A."/>
            <person name="Hugh J."/>
            <person name="Lohr M."/>
            <person name="Mayer K."/>
            <person name="Melkozernov A."/>
            <person name="Murata T."/>
            <person name="Nelson D."/>
            <person name="Pils B."/>
            <person name="Prigge M."/>
            <person name="Reiss B."/>
            <person name="Renner T."/>
            <person name="Rombauts S."/>
            <person name="Rushton P."/>
            <person name="Sanderfoot A."/>
            <person name="Schween G."/>
            <person name="Shiu S.-H."/>
            <person name="Stueber K."/>
            <person name="Theodoulou F.L."/>
            <person name="Tu H."/>
            <person name="Van de Peer Y."/>
            <person name="Verrier P.J."/>
            <person name="Waters E."/>
            <person name="Wood A."/>
            <person name="Yang L."/>
            <person name="Cove D."/>
            <person name="Cuming A."/>
            <person name="Hasebe M."/>
            <person name="Lucas S."/>
            <person name="Mishler D.B."/>
            <person name="Reski R."/>
            <person name="Grigoriev I."/>
            <person name="Quatrano R.S."/>
            <person name="Boore J.L."/>
        </authorList>
    </citation>
    <scope>NUCLEOTIDE SEQUENCE [LARGE SCALE GENOMIC DNA]</scope>
    <source>
        <strain evidence="4 5">cv. Gransden 2004</strain>
    </source>
</reference>
<feature type="region of interest" description="Disordered" evidence="2">
    <location>
        <begin position="666"/>
        <end position="803"/>
    </location>
</feature>
<dbReference type="STRING" id="3218.A0A2K1KQC0"/>
<dbReference type="EMBL" id="ABEU02000004">
    <property type="protein sequence ID" value="PNR55970.1"/>
    <property type="molecule type" value="Genomic_DNA"/>
</dbReference>
<name>A0A2K1KQC0_PHYPA</name>
<dbReference type="EnsemblPlants" id="Pp3c4_28290V3.3">
    <property type="protein sequence ID" value="Pp3c4_28290V3.3"/>
    <property type="gene ID" value="Pp3c4_28290"/>
</dbReference>
<feature type="region of interest" description="Disordered" evidence="2">
    <location>
        <begin position="513"/>
        <end position="626"/>
    </location>
</feature>
<dbReference type="AlphaFoldDB" id="A0A2K1KQC0"/>
<dbReference type="EnsemblPlants" id="Pp3c4_28290V3.1">
    <property type="protein sequence ID" value="Pp3c4_28290V3.1"/>
    <property type="gene ID" value="Pp3c4_28290"/>
</dbReference>
<dbReference type="EnsemblPlants" id="Pp3c4_28290V3.2">
    <property type="protein sequence ID" value="Pp3c4_28290V3.2"/>
    <property type="gene ID" value="Pp3c4_28290"/>
</dbReference>
<feature type="compositionally biased region" description="Basic and acidic residues" evidence="2">
    <location>
        <begin position="530"/>
        <end position="543"/>
    </location>
</feature>
<feature type="compositionally biased region" description="Polar residues" evidence="2">
    <location>
        <begin position="80"/>
        <end position="95"/>
    </location>
</feature>
<dbReference type="PANTHER" id="PTHR33701">
    <property type="entry name" value="TRANSMEMBRANE PROTEIN"/>
    <property type="match status" value="1"/>
</dbReference>
<feature type="region of interest" description="Disordered" evidence="2">
    <location>
        <begin position="20"/>
        <end position="159"/>
    </location>
</feature>
<dbReference type="Gramene" id="Pp3c4_28290V3.1">
    <property type="protein sequence ID" value="Pp3c4_28290V3.1"/>
    <property type="gene ID" value="Pp3c4_28290"/>
</dbReference>
<reference evidence="4" key="3">
    <citation type="submission" date="2020-12" db="UniProtKB">
        <authorList>
            <consortium name="EnsemblPlants"/>
        </authorList>
    </citation>
    <scope>IDENTIFICATION</scope>
</reference>
<feature type="compositionally biased region" description="Basic residues" evidence="2">
    <location>
        <begin position="746"/>
        <end position="755"/>
    </location>
</feature>
<reference evidence="3 5" key="2">
    <citation type="journal article" date="2018" name="Plant J.">
        <title>The Physcomitrella patens chromosome-scale assembly reveals moss genome structure and evolution.</title>
        <authorList>
            <person name="Lang D."/>
            <person name="Ullrich K.K."/>
            <person name="Murat F."/>
            <person name="Fuchs J."/>
            <person name="Jenkins J."/>
            <person name="Haas F.B."/>
            <person name="Piednoel M."/>
            <person name="Gundlach H."/>
            <person name="Van Bel M."/>
            <person name="Meyberg R."/>
            <person name="Vives C."/>
            <person name="Morata J."/>
            <person name="Symeonidi A."/>
            <person name="Hiss M."/>
            <person name="Muchero W."/>
            <person name="Kamisugi Y."/>
            <person name="Saleh O."/>
            <person name="Blanc G."/>
            <person name="Decker E.L."/>
            <person name="van Gessel N."/>
            <person name="Grimwood J."/>
            <person name="Hayes R.D."/>
            <person name="Graham S.W."/>
            <person name="Gunter L.E."/>
            <person name="McDaniel S.F."/>
            <person name="Hoernstein S.N.W."/>
            <person name="Larsson A."/>
            <person name="Li F.W."/>
            <person name="Perroud P.F."/>
            <person name="Phillips J."/>
            <person name="Ranjan P."/>
            <person name="Rokshar D.S."/>
            <person name="Rothfels C.J."/>
            <person name="Schneider L."/>
            <person name="Shu S."/>
            <person name="Stevenson D.W."/>
            <person name="Thummler F."/>
            <person name="Tillich M."/>
            <person name="Villarreal Aguilar J.C."/>
            <person name="Widiez T."/>
            <person name="Wong G.K."/>
            <person name="Wymore A."/>
            <person name="Zhang Y."/>
            <person name="Zimmer A.D."/>
            <person name="Quatrano R.S."/>
            <person name="Mayer K.F.X."/>
            <person name="Goodstein D."/>
            <person name="Casacuberta J.M."/>
            <person name="Vandepoele K."/>
            <person name="Reski R."/>
            <person name="Cuming A.C."/>
            <person name="Tuskan G.A."/>
            <person name="Maumus F."/>
            <person name="Salse J."/>
            <person name="Schmutz J."/>
            <person name="Rensing S.A."/>
        </authorList>
    </citation>
    <scope>NUCLEOTIDE SEQUENCE [LARGE SCALE GENOMIC DNA]</scope>
    <source>
        <strain evidence="4 5">cv. Gransden 2004</strain>
    </source>
</reference>
<dbReference type="OrthoDB" id="10693422at2759"/>
<dbReference type="PaxDb" id="3218-PP1S115_206V6.1"/>
<feature type="compositionally biased region" description="Low complexity" evidence="2">
    <location>
        <begin position="20"/>
        <end position="32"/>
    </location>
</feature>
<sequence length="1009" mass="112557">MSKDEPLEERKLLAVKSWFSRSVSSISSNNGSVEAVVDGNSSSVSVSKEGMVDNGTGNTPLRQLSMRRSRPSVETEKESGTGSPSVTPRNITPLTPLTPLRWKSNPREQEEEEKAVERSRLGSMGSVVMPHDGYLGVQPAVSNGKEERAPEKQPQGVSVHGAAAFDCTKSVDELSLKAQAGNVDRSSSPESPEGPDRKLSSGDDVMTMTIEFLRARLLSERSASRAAKLKVQQLVTKVSELEQKLDQAIEDRKKAEVAAQEAVMKLKLAESSNQFTEKAPVEVSDKCTLNPTKSSPVSSSKSGREDTKFLQPDSSIIEDLSRTNSNGSSVEDRHSTTKNQLPEIVSKIHERTVEEGRSGMKPALQNSSERTPESPQNQNSRAALEIRLRSMWSKISEEMTALAEERGDEVVVREEIMSWMDQVPTVLQDIISKKEVSPSHDVRLRSEKEMIKPHDVPRIVNEGHSAPSPQVAQGKGQFQGDARREALLHEQFAAQESVQREWNRNYQEYQRKLGQGDDLNGIRSPNASARPREYQHGDQRHGSNDLVDDPSFLGSHHARLAKSKSTLDLPTRPNEYSSDMNSPHREGPHVESDSWNLEGPRRHRTSGRHPDSVHGQIPNDPTHVNHNRMFQDRSAAPSMLQGAGHEPWLGRKSDQETALYYEESGNRTYSQGGYPPHAEGLPDRPQFSTNRSAEDGYRNSQPDLRAGQPTWDDKDRGYSGESNRIERDGFYRGSEREDFFQPDSARRHRHRHRRSHSDSNDWPAVEDYGLLHQQHEPSPGLGRRQSYSGYPAAMASDLSPNSFEKTSGAYDDLRHSDERMHEARGQRRDSFPVAKVDNAFRHQYSAQNFYPSAEPTLSLGYGPAYDAPRESSPVQQGPKNGVNKNVSDVLRALQMAKANIQSGSKVSKEQRLSGDRASLKTGYGMEHSAQYMQTIRQTSPEQLRYSESQQPQSESSRAAFYKAKYDPCDTDPSRERYQMEGDAISGTNANSSYVDQLNVGKGIQFFFPG</sequence>
<dbReference type="RefSeq" id="XP_024373948.1">
    <property type="nucleotide sequence ID" value="XM_024518180.2"/>
</dbReference>
<feature type="compositionally biased region" description="Basic and acidic residues" evidence="2">
    <location>
        <begin position="711"/>
        <end position="739"/>
    </location>
</feature>
<evidence type="ECO:0000313" key="3">
    <source>
        <dbReference type="EMBL" id="PNR55970.1"/>
    </source>
</evidence>